<gene>
    <name evidence="3" type="ORF">BJ997_003746</name>
    <name evidence="2" type="ORF">GY21_20715</name>
</gene>
<keyword evidence="4" id="KW-1185">Reference proteome</keyword>
<evidence type="ECO:0000313" key="4">
    <source>
        <dbReference type="Proteomes" id="UP000029864"/>
    </source>
</evidence>
<evidence type="ECO:0000313" key="2">
    <source>
        <dbReference type="EMBL" id="KGJ71653.1"/>
    </source>
</evidence>
<sequence>MLAAVIAGTLVIAAGIGLIWKRVRVARFYQNAIRAFWGTLGDLPARAMTLGTVGMVGILFTLSGAVILASELTRQ</sequence>
<accession>A0A099J2I9</accession>
<keyword evidence="1" id="KW-0812">Transmembrane</keyword>
<organism evidence="2 4">
    <name type="scientific">Cryobacterium roopkundense</name>
    <dbReference type="NCBI Taxonomy" id="1001240"/>
    <lineage>
        <taxon>Bacteria</taxon>
        <taxon>Bacillati</taxon>
        <taxon>Actinomycetota</taxon>
        <taxon>Actinomycetes</taxon>
        <taxon>Micrococcales</taxon>
        <taxon>Microbacteriaceae</taxon>
        <taxon>Cryobacterium</taxon>
    </lineage>
</organism>
<dbReference type="Proteomes" id="UP000561726">
    <property type="component" value="Unassembled WGS sequence"/>
</dbReference>
<feature type="transmembrane region" description="Helical" evidence="1">
    <location>
        <begin position="45"/>
        <end position="69"/>
    </location>
</feature>
<protein>
    <submittedName>
        <fullName evidence="2">Uncharacterized protein</fullName>
    </submittedName>
</protein>
<evidence type="ECO:0000313" key="3">
    <source>
        <dbReference type="EMBL" id="MBB5643198.1"/>
    </source>
</evidence>
<keyword evidence="1" id="KW-0472">Membrane</keyword>
<dbReference type="EMBL" id="JACHBQ010000001">
    <property type="protein sequence ID" value="MBB5643198.1"/>
    <property type="molecule type" value="Genomic_DNA"/>
</dbReference>
<comment type="caution">
    <text evidence="2">The sequence shown here is derived from an EMBL/GenBank/DDBJ whole genome shotgun (WGS) entry which is preliminary data.</text>
</comment>
<evidence type="ECO:0000256" key="1">
    <source>
        <dbReference type="SAM" id="Phobius"/>
    </source>
</evidence>
<dbReference type="AlphaFoldDB" id="A0A099J2I9"/>
<proteinExistence type="predicted"/>
<evidence type="ECO:0000313" key="5">
    <source>
        <dbReference type="Proteomes" id="UP000561726"/>
    </source>
</evidence>
<keyword evidence="1" id="KW-1133">Transmembrane helix</keyword>
<reference evidence="3 5" key="2">
    <citation type="submission" date="2020-08" db="EMBL/GenBank/DDBJ databases">
        <title>Sequencing the genomes of 1000 actinobacteria strains.</title>
        <authorList>
            <person name="Klenk H.-P."/>
        </authorList>
    </citation>
    <scope>NUCLEOTIDE SEQUENCE [LARGE SCALE GENOMIC DNA]</scope>
    <source>
        <strain evidence="3 5">DSM 21065</strain>
    </source>
</reference>
<name>A0A099J2I9_9MICO</name>
<reference evidence="2 4" key="1">
    <citation type="submission" date="2014-08" db="EMBL/GenBank/DDBJ databases">
        <authorList>
            <person name="Sisinthy S."/>
        </authorList>
    </citation>
    <scope>NUCLEOTIDE SEQUENCE [LARGE SCALE GENOMIC DNA]</scope>
    <source>
        <strain evidence="2 4">RuG17</strain>
    </source>
</reference>
<dbReference type="EMBL" id="JPXF01000160">
    <property type="protein sequence ID" value="KGJ71653.1"/>
    <property type="molecule type" value="Genomic_DNA"/>
</dbReference>
<dbReference type="Proteomes" id="UP000029864">
    <property type="component" value="Unassembled WGS sequence"/>
</dbReference>